<dbReference type="Proteomes" id="UP000554482">
    <property type="component" value="Unassembled WGS sequence"/>
</dbReference>
<evidence type="ECO:0000313" key="1">
    <source>
        <dbReference type="EMBL" id="KAF5199453.1"/>
    </source>
</evidence>
<accession>A0A7J6WR75</accession>
<sequence>ELNDGYTSVDFTTKESITTKVPYGGSKAMEFGMYNVPQYGNVSFGNQPMTPSSSPNFFYGPGLPLTFRYVLYQVD</sequence>
<comment type="caution">
    <text evidence="1">The sequence shown here is derived from an EMBL/GenBank/DDBJ whole genome shotgun (WGS) entry which is preliminary data.</text>
</comment>
<name>A0A7J6WR75_THATH</name>
<protein>
    <submittedName>
        <fullName evidence="1">Uncharacterized protein</fullName>
    </submittedName>
</protein>
<proteinExistence type="predicted"/>
<gene>
    <name evidence="1" type="ORF">FRX31_010960</name>
</gene>
<reference evidence="1 2" key="1">
    <citation type="submission" date="2020-06" db="EMBL/GenBank/DDBJ databases">
        <title>Transcriptomic and genomic resources for Thalictrum thalictroides and T. hernandezii: Facilitating candidate gene discovery in an emerging model plant lineage.</title>
        <authorList>
            <person name="Arias T."/>
            <person name="Riano-Pachon D.M."/>
            <person name="Di Stilio V.S."/>
        </authorList>
    </citation>
    <scope>NUCLEOTIDE SEQUENCE [LARGE SCALE GENOMIC DNA]</scope>
    <source>
        <strain evidence="2">cv. WT478/WT964</strain>
        <tissue evidence="1">Leaves</tissue>
    </source>
</reference>
<dbReference type="EMBL" id="JABWDY010011929">
    <property type="protein sequence ID" value="KAF5199453.1"/>
    <property type="molecule type" value="Genomic_DNA"/>
</dbReference>
<evidence type="ECO:0000313" key="2">
    <source>
        <dbReference type="Proteomes" id="UP000554482"/>
    </source>
</evidence>
<organism evidence="1 2">
    <name type="scientific">Thalictrum thalictroides</name>
    <name type="common">Rue-anemone</name>
    <name type="synonym">Anemone thalictroides</name>
    <dbReference type="NCBI Taxonomy" id="46969"/>
    <lineage>
        <taxon>Eukaryota</taxon>
        <taxon>Viridiplantae</taxon>
        <taxon>Streptophyta</taxon>
        <taxon>Embryophyta</taxon>
        <taxon>Tracheophyta</taxon>
        <taxon>Spermatophyta</taxon>
        <taxon>Magnoliopsida</taxon>
        <taxon>Ranunculales</taxon>
        <taxon>Ranunculaceae</taxon>
        <taxon>Thalictroideae</taxon>
        <taxon>Thalictrum</taxon>
    </lineage>
</organism>
<dbReference type="AlphaFoldDB" id="A0A7J6WR75"/>
<keyword evidence="2" id="KW-1185">Reference proteome</keyword>
<feature type="non-terminal residue" evidence="1">
    <location>
        <position position="1"/>
    </location>
</feature>